<dbReference type="PROSITE" id="PS01143">
    <property type="entry name" value="RIBOSOMAL_L31"/>
    <property type="match status" value="1"/>
</dbReference>
<dbReference type="InterPro" id="IPR042105">
    <property type="entry name" value="Ribosomal_bL31_sf"/>
</dbReference>
<evidence type="ECO:0000313" key="5">
    <source>
        <dbReference type="Proteomes" id="UP001501480"/>
    </source>
</evidence>
<dbReference type="Pfam" id="PF01197">
    <property type="entry name" value="Ribosomal_L31"/>
    <property type="match status" value="1"/>
</dbReference>
<keyword evidence="5" id="KW-1185">Reference proteome</keyword>
<dbReference type="SUPFAM" id="SSF143800">
    <property type="entry name" value="L28p-like"/>
    <property type="match status" value="1"/>
</dbReference>
<name>A0ABP5HL19_9ACTN</name>
<dbReference type="InterPro" id="IPR002150">
    <property type="entry name" value="Ribosomal_bL31"/>
</dbReference>
<dbReference type="PANTHER" id="PTHR33280">
    <property type="entry name" value="50S RIBOSOMAL PROTEIN L31, CHLOROPLASTIC"/>
    <property type="match status" value="1"/>
</dbReference>
<dbReference type="EMBL" id="BAAAPY010000005">
    <property type="protein sequence ID" value="GAA2078615.1"/>
    <property type="molecule type" value="Genomic_DNA"/>
</dbReference>
<accession>A0ABP5HL19</accession>
<dbReference type="InterPro" id="IPR034704">
    <property type="entry name" value="Ribosomal_bL28/bL31-like_sf"/>
</dbReference>
<comment type="similarity">
    <text evidence="3">Belongs to the bacterial ribosomal protein bL31 family.</text>
</comment>
<dbReference type="RefSeq" id="WP_344327204.1">
    <property type="nucleotide sequence ID" value="NZ_BAAAPY010000005.1"/>
</dbReference>
<evidence type="ECO:0000313" key="4">
    <source>
        <dbReference type="EMBL" id="GAA2078615.1"/>
    </source>
</evidence>
<dbReference type="InterPro" id="IPR027493">
    <property type="entry name" value="Ribosomal_bL31_B"/>
</dbReference>
<dbReference type="Gene3D" id="4.10.830.30">
    <property type="entry name" value="Ribosomal protein L31"/>
    <property type="match status" value="1"/>
</dbReference>
<dbReference type="Proteomes" id="UP001501480">
    <property type="component" value="Unassembled WGS sequence"/>
</dbReference>
<organism evidence="4 5">
    <name type="scientific">Aeromicrobium halocynthiae</name>
    <dbReference type="NCBI Taxonomy" id="560557"/>
    <lineage>
        <taxon>Bacteria</taxon>
        <taxon>Bacillati</taxon>
        <taxon>Actinomycetota</taxon>
        <taxon>Actinomycetes</taxon>
        <taxon>Propionibacteriales</taxon>
        <taxon>Nocardioidaceae</taxon>
        <taxon>Aeromicrobium</taxon>
    </lineage>
</organism>
<protein>
    <recommendedName>
        <fullName evidence="3">50S ribosomal protein L31</fullName>
    </recommendedName>
</protein>
<dbReference type="PANTHER" id="PTHR33280:SF1">
    <property type="entry name" value="LARGE RIBOSOMAL SUBUNIT PROTEIN BL31C"/>
    <property type="match status" value="1"/>
</dbReference>
<dbReference type="NCBIfam" id="TIGR00105">
    <property type="entry name" value="L31"/>
    <property type="match status" value="1"/>
</dbReference>
<gene>
    <name evidence="4" type="ORF">GCM10009821_18120</name>
</gene>
<proteinExistence type="inferred from homology"/>
<dbReference type="GO" id="GO:0005840">
    <property type="term" value="C:ribosome"/>
    <property type="evidence" value="ECO:0007669"/>
    <property type="project" value="UniProtKB-KW"/>
</dbReference>
<evidence type="ECO:0000256" key="3">
    <source>
        <dbReference type="RuleBase" id="RU000564"/>
    </source>
</evidence>
<keyword evidence="2 3" id="KW-0687">Ribonucleoprotein</keyword>
<dbReference type="NCBIfam" id="NF002462">
    <property type="entry name" value="PRK01678.1"/>
    <property type="match status" value="1"/>
</dbReference>
<reference evidence="5" key="1">
    <citation type="journal article" date="2019" name="Int. J. Syst. Evol. Microbiol.">
        <title>The Global Catalogue of Microorganisms (GCM) 10K type strain sequencing project: providing services to taxonomists for standard genome sequencing and annotation.</title>
        <authorList>
            <consortium name="The Broad Institute Genomics Platform"/>
            <consortium name="The Broad Institute Genome Sequencing Center for Infectious Disease"/>
            <person name="Wu L."/>
            <person name="Ma J."/>
        </authorList>
    </citation>
    <scope>NUCLEOTIDE SEQUENCE [LARGE SCALE GENOMIC DNA]</scope>
    <source>
        <strain evidence="5">JCM 15749</strain>
    </source>
</reference>
<evidence type="ECO:0000256" key="2">
    <source>
        <dbReference type="ARBA" id="ARBA00023274"/>
    </source>
</evidence>
<keyword evidence="1 3" id="KW-0689">Ribosomal protein</keyword>
<comment type="caution">
    <text evidence="4">The sequence shown here is derived from an EMBL/GenBank/DDBJ whole genome shotgun (WGS) entry which is preliminary data.</text>
</comment>
<evidence type="ECO:0000256" key="1">
    <source>
        <dbReference type="ARBA" id="ARBA00022980"/>
    </source>
</evidence>
<sequence length="86" mass="9506">MRRDSHPAYGPVAFRDRSGDLLLTTRSTLVSTLPSDAETVEVDGTTVPVVDVEISSASHPFWTGRGRVVDTEGRVEAFRRRYGGER</sequence>